<dbReference type="InterPro" id="IPR050808">
    <property type="entry name" value="Phage_Integrase"/>
</dbReference>
<dbReference type="InterPro" id="IPR044068">
    <property type="entry name" value="CB"/>
</dbReference>
<evidence type="ECO:0000313" key="8">
    <source>
        <dbReference type="EMBL" id="RJF82308.1"/>
    </source>
</evidence>
<gene>
    <name evidence="8" type="ORF">D3877_19905</name>
</gene>
<dbReference type="SUPFAM" id="SSF56349">
    <property type="entry name" value="DNA breaking-rejoining enzymes"/>
    <property type="match status" value="1"/>
</dbReference>
<dbReference type="RefSeq" id="WP_119832390.1">
    <property type="nucleotide sequence ID" value="NZ_QYUL01000002.1"/>
</dbReference>
<dbReference type="GO" id="GO:0003677">
    <property type="term" value="F:DNA binding"/>
    <property type="evidence" value="ECO:0007669"/>
    <property type="project" value="UniProtKB-UniRule"/>
</dbReference>
<proteinExistence type="inferred from homology"/>
<sequence length="324" mass="36480">MAQKKKSVSRTLADGTVKTYTYERKRKEGGASIRTVESIARAYRMSPAFTKLRPNSKRNYERALNHIIDTYGNVDIKAIKRRHVLALRDSIAEQPARANQVHVMFGVILQFAVDREYIDYHPALRIKALSTGEYATWPPDLVEQAIAPGGLPEWARRAVVLGLNTGQREGDCIRMTWADYDGSAIRVVQEKTGAKLWIPCHATLRAELAAWRQNSESTTLLVRSNDKPWRDGPSFATMFSRCLRARSKAKDGKREFLRPEFVGYVFHGLRKVAAARLAEAGCSVHEIAAITGHATLAMVEHYTKAADQRRRASAAITKLENFRQ</sequence>
<evidence type="ECO:0000256" key="4">
    <source>
        <dbReference type="ARBA" id="ARBA00023172"/>
    </source>
</evidence>
<dbReference type="GO" id="GO:0006310">
    <property type="term" value="P:DNA recombination"/>
    <property type="evidence" value="ECO:0007669"/>
    <property type="project" value="UniProtKB-KW"/>
</dbReference>
<dbReference type="GO" id="GO:0015074">
    <property type="term" value="P:DNA integration"/>
    <property type="evidence" value="ECO:0007669"/>
    <property type="project" value="UniProtKB-KW"/>
</dbReference>
<dbReference type="InterPro" id="IPR010998">
    <property type="entry name" value="Integrase_recombinase_N"/>
</dbReference>
<dbReference type="InterPro" id="IPR002104">
    <property type="entry name" value="Integrase_catalytic"/>
</dbReference>
<dbReference type="InterPro" id="IPR011010">
    <property type="entry name" value="DNA_brk_join_enz"/>
</dbReference>
<keyword evidence="9" id="KW-1185">Reference proteome</keyword>
<accession>A0A418VYR2</accession>
<reference evidence="8 9" key="1">
    <citation type="submission" date="2018-09" db="EMBL/GenBank/DDBJ databases">
        <authorList>
            <person name="Zhu H."/>
        </authorList>
    </citation>
    <scope>NUCLEOTIDE SEQUENCE [LARGE SCALE GENOMIC DNA]</scope>
    <source>
        <strain evidence="8 9">K2W22B-5</strain>
    </source>
</reference>
<dbReference type="Pfam" id="PF00589">
    <property type="entry name" value="Phage_integrase"/>
    <property type="match status" value="1"/>
</dbReference>
<comment type="similarity">
    <text evidence="1">Belongs to the 'phage' integrase family.</text>
</comment>
<organism evidence="8 9">
    <name type="scientific">Azospirillum cavernae</name>
    <dbReference type="NCBI Taxonomy" id="2320860"/>
    <lineage>
        <taxon>Bacteria</taxon>
        <taxon>Pseudomonadati</taxon>
        <taxon>Pseudomonadota</taxon>
        <taxon>Alphaproteobacteria</taxon>
        <taxon>Rhodospirillales</taxon>
        <taxon>Azospirillaceae</taxon>
        <taxon>Azospirillum</taxon>
    </lineage>
</organism>
<dbReference type="InterPro" id="IPR013762">
    <property type="entry name" value="Integrase-like_cat_sf"/>
</dbReference>
<evidence type="ECO:0000256" key="2">
    <source>
        <dbReference type="ARBA" id="ARBA00022908"/>
    </source>
</evidence>
<dbReference type="AlphaFoldDB" id="A0A418VYR2"/>
<dbReference type="PANTHER" id="PTHR30629:SF2">
    <property type="entry name" value="PROPHAGE INTEGRASE INTS-RELATED"/>
    <property type="match status" value="1"/>
</dbReference>
<feature type="domain" description="Tyr recombinase" evidence="6">
    <location>
        <begin position="124"/>
        <end position="315"/>
    </location>
</feature>
<dbReference type="OrthoDB" id="7873969at2"/>
<evidence type="ECO:0000259" key="6">
    <source>
        <dbReference type="PROSITE" id="PS51898"/>
    </source>
</evidence>
<dbReference type="PANTHER" id="PTHR30629">
    <property type="entry name" value="PROPHAGE INTEGRASE"/>
    <property type="match status" value="1"/>
</dbReference>
<keyword evidence="3 5" id="KW-0238">DNA-binding</keyword>
<evidence type="ECO:0000259" key="7">
    <source>
        <dbReference type="PROSITE" id="PS51900"/>
    </source>
</evidence>
<dbReference type="Gene3D" id="1.10.150.130">
    <property type="match status" value="1"/>
</dbReference>
<dbReference type="Gene3D" id="1.10.443.10">
    <property type="entry name" value="Intergrase catalytic core"/>
    <property type="match status" value="1"/>
</dbReference>
<dbReference type="Proteomes" id="UP000283458">
    <property type="component" value="Unassembled WGS sequence"/>
</dbReference>
<dbReference type="PROSITE" id="PS51900">
    <property type="entry name" value="CB"/>
    <property type="match status" value="1"/>
</dbReference>
<name>A0A418VYR2_9PROT</name>
<protein>
    <submittedName>
        <fullName evidence="8">Integrase</fullName>
    </submittedName>
</protein>
<keyword evidence="2" id="KW-0229">DNA integration</keyword>
<evidence type="ECO:0000313" key="9">
    <source>
        <dbReference type="Proteomes" id="UP000283458"/>
    </source>
</evidence>
<comment type="caution">
    <text evidence="8">The sequence shown here is derived from an EMBL/GenBank/DDBJ whole genome shotgun (WGS) entry which is preliminary data.</text>
</comment>
<evidence type="ECO:0000256" key="1">
    <source>
        <dbReference type="ARBA" id="ARBA00008857"/>
    </source>
</evidence>
<evidence type="ECO:0000256" key="3">
    <source>
        <dbReference type="ARBA" id="ARBA00023125"/>
    </source>
</evidence>
<feature type="domain" description="Core-binding (CB)" evidence="7">
    <location>
        <begin position="31"/>
        <end position="113"/>
    </location>
</feature>
<evidence type="ECO:0000256" key="5">
    <source>
        <dbReference type="PROSITE-ProRule" id="PRU01248"/>
    </source>
</evidence>
<dbReference type="EMBL" id="QYUL01000002">
    <property type="protein sequence ID" value="RJF82308.1"/>
    <property type="molecule type" value="Genomic_DNA"/>
</dbReference>
<keyword evidence="4" id="KW-0233">DNA recombination</keyword>
<dbReference type="PROSITE" id="PS51898">
    <property type="entry name" value="TYR_RECOMBINASE"/>
    <property type="match status" value="1"/>
</dbReference>